<evidence type="ECO:0000313" key="2">
    <source>
        <dbReference type="Proteomes" id="UP001156921"/>
    </source>
</evidence>
<sequence length="332" mass="36368">MNHREEARSFLNAALNAPRPDVIVCCLPTLDLAEAATGLGKLWGIPVLVDIRDMWPEIFAASIPGPARFLAPLVFGPFYQQLRHAASNATGIVGVSQGLVDYALSFSGRQAGPLDAVFPLAFHAPEPTSDQTNMAAAFWEAKGVGLRDGRLVACYAGALTRRACRDLLRIAKLFNESASLRERWKLVICGGGELEPDLRAMSSDSVELYGWVNQFEVGALLERAQVGIIPYPSAPDFLSVCPNKFGAYLNSGLPVVSHLDGEVGRHIREADCGWIYETDEDFINALADVEADSKAQAMRRVRARQLFQREFQSEEVYRAFAAHVEIAAAHRP</sequence>
<proteinExistence type="predicted"/>
<protein>
    <recommendedName>
        <fullName evidence="3">Glycosyltransferase</fullName>
    </recommendedName>
</protein>
<name>A0ABQ6BFU0_9CAUL</name>
<dbReference type="EMBL" id="BSOY01000002">
    <property type="protein sequence ID" value="GLS00181.1"/>
    <property type="molecule type" value="Genomic_DNA"/>
</dbReference>
<comment type="caution">
    <text evidence="1">The sequence shown here is derived from an EMBL/GenBank/DDBJ whole genome shotgun (WGS) entry which is preliminary data.</text>
</comment>
<accession>A0ABQ6BFU0</accession>
<evidence type="ECO:0008006" key="3">
    <source>
        <dbReference type="Google" id="ProtNLM"/>
    </source>
</evidence>
<dbReference type="Pfam" id="PF13692">
    <property type="entry name" value="Glyco_trans_1_4"/>
    <property type="match status" value="1"/>
</dbReference>
<dbReference type="Proteomes" id="UP001156921">
    <property type="component" value="Unassembled WGS sequence"/>
</dbReference>
<dbReference type="SUPFAM" id="SSF53756">
    <property type="entry name" value="UDP-Glycosyltransferase/glycogen phosphorylase"/>
    <property type="match status" value="1"/>
</dbReference>
<reference evidence="2" key="1">
    <citation type="journal article" date="2019" name="Int. J. Syst. Evol. Microbiol.">
        <title>The Global Catalogue of Microorganisms (GCM) 10K type strain sequencing project: providing services to taxonomists for standard genome sequencing and annotation.</title>
        <authorList>
            <consortium name="The Broad Institute Genomics Platform"/>
            <consortium name="The Broad Institute Genome Sequencing Center for Infectious Disease"/>
            <person name="Wu L."/>
            <person name="Ma J."/>
        </authorList>
    </citation>
    <scope>NUCLEOTIDE SEQUENCE [LARGE SCALE GENOMIC DNA]</scope>
    <source>
        <strain evidence="2">NBRC 110107</strain>
    </source>
</reference>
<gene>
    <name evidence="1" type="ORF">GCM10007859_01850</name>
</gene>
<organism evidence="1 2">
    <name type="scientific">Brevundimonas denitrificans</name>
    <dbReference type="NCBI Taxonomy" id="1443434"/>
    <lineage>
        <taxon>Bacteria</taxon>
        <taxon>Pseudomonadati</taxon>
        <taxon>Pseudomonadota</taxon>
        <taxon>Alphaproteobacteria</taxon>
        <taxon>Caulobacterales</taxon>
        <taxon>Caulobacteraceae</taxon>
        <taxon>Brevundimonas</taxon>
    </lineage>
</organism>
<dbReference type="Gene3D" id="3.40.50.2000">
    <property type="entry name" value="Glycogen Phosphorylase B"/>
    <property type="match status" value="1"/>
</dbReference>
<evidence type="ECO:0000313" key="1">
    <source>
        <dbReference type="EMBL" id="GLS00181.1"/>
    </source>
</evidence>
<keyword evidence="2" id="KW-1185">Reference proteome</keyword>